<sequence>MIVHYSTFLRVQLKVMRLIAALSKLFLAMEFRERRYVLEVDGPGGLSSVLNRNNCPSNIMQAIQPATAIDINSIHRIWLRDHAASHSDWPRDLSVPEGGKDRLVLVYLKRAWAQIATQPPYTGTTVHREPRLPRSMTSRAISWFQGHDIFPTRLVLSSCQTGDRLRKQIQLKYFIPTGPLDRFQEYWCCPVERTIGLLPAESWVLPTGPLDRFQEYWCCPVERTIGLLPAESWVLPTGPLDRFQEYWCCPVERTIGLLPADSWVLPTGPLDRFQEYWCCPVERTIGLLPAESWVLPTGPLDRFQEYWCCPVERTIGLLPAESWVIPTGDIPILSDCDNKEDTDTKSLRRVFLSDVVVSTTPDKSWPPVVSGAEVLRLSSSSALSEGVASRDNYLSFLRCVSFNQDVKMLALPVQSAGAIFLDAWAFPGNINSQGRTELHYLRQLLEKCDLCSAKHIPKFVSSCPPAAVNQTQAVTPTCVWFSTVRPGLAVFISGEITRESCQSNPPPCFQGVACQDTREGVRCGHCPRGYVGDGRTCTPGTTCEEKPCFPEDEELRPSMEVSSTARTMALKSGEFTCLERVQRIGQLCGCPLLNEDRNEVNHTMWKRNLSPQIRSSFNVDMFNLRRIEEQIEPRCSQFCTIHLVLPVYLLLVSRHSIHVFSAMTPWKASDAGPVPRVWWATEDNVRRLVDVIATPVIVICEYRGRLHYHPSYFSKVLEEREDHVKAAHTFKGEEASINLRASTTEYVGLNVVKPEVAKNQDQTVRIFVCTAVELRAITLGDQRLCGLQWSFVR</sequence>
<dbReference type="EMBL" id="OE186906">
    <property type="protein sequence ID" value="CAD7578132.1"/>
    <property type="molecule type" value="Genomic_DNA"/>
</dbReference>
<dbReference type="Gene3D" id="2.10.25.10">
    <property type="entry name" value="Laminin"/>
    <property type="match status" value="1"/>
</dbReference>
<gene>
    <name evidence="1" type="ORF">TCMB3V08_LOCUS10673</name>
</gene>
<protein>
    <submittedName>
        <fullName evidence="1">(California timema) hypothetical protein</fullName>
    </submittedName>
</protein>
<organism evidence="1">
    <name type="scientific">Timema californicum</name>
    <name type="common">California timema</name>
    <name type="synonym">Walking stick</name>
    <dbReference type="NCBI Taxonomy" id="61474"/>
    <lineage>
        <taxon>Eukaryota</taxon>
        <taxon>Metazoa</taxon>
        <taxon>Ecdysozoa</taxon>
        <taxon>Arthropoda</taxon>
        <taxon>Hexapoda</taxon>
        <taxon>Insecta</taxon>
        <taxon>Pterygota</taxon>
        <taxon>Neoptera</taxon>
        <taxon>Polyneoptera</taxon>
        <taxon>Phasmatodea</taxon>
        <taxon>Timematodea</taxon>
        <taxon>Timematoidea</taxon>
        <taxon>Timematidae</taxon>
        <taxon>Timema</taxon>
    </lineage>
</organism>
<name>A0A7R9JGH3_TIMCA</name>
<reference evidence="1" key="1">
    <citation type="submission" date="2020-11" db="EMBL/GenBank/DDBJ databases">
        <authorList>
            <person name="Tran Van P."/>
        </authorList>
    </citation>
    <scope>NUCLEOTIDE SEQUENCE</scope>
</reference>
<proteinExistence type="predicted"/>
<accession>A0A7R9JGH3</accession>
<evidence type="ECO:0000313" key="1">
    <source>
        <dbReference type="EMBL" id="CAD7578132.1"/>
    </source>
</evidence>
<dbReference type="AlphaFoldDB" id="A0A7R9JGH3"/>